<dbReference type="AlphaFoldDB" id="R7UY25"/>
<dbReference type="HOGENOM" id="CLU_489396_0_0_1"/>
<keyword evidence="4" id="KW-1185">Reference proteome</keyword>
<name>R7UY25_CAPTE</name>
<feature type="transmembrane region" description="Helical" evidence="1">
    <location>
        <begin position="276"/>
        <end position="293"/>
    </location>
</feature>
<gene>
    <name evidence="2" type="ORF">CAPTEDRAFT_202332</name>
</gene>
<dbReference type="PANTHER" id="PTHR33862">
    <property type="entry name" value="OROFACIAL CLEFT 1 CANDIDATE GENE 1 PROTEIN"/>
    <property type="match status" value="1"/>
</dbReference>
<dbReference type="PANTHER" id="PTHR33862:SF3">
    <property type="entry name" value="OROFACIAL CLEFT 1 CANDIDATE GENE 1 PROTEIN"/>
    <property type="match status" value="1"/>
</dbReference>
<reference evidence="4" key="1">
    <citation type="submission" date="2012-12" db="EMBL/GenBank/DDBJ databases">
        <authorList>
            <person name="Hellsten U."/>
            <person name="Grimwood J."/>
            <person name="Chapman J.A."/>
            <person name="Shapiro H."/>
            <person name="Aerts A."/>
            <person name="Otillar R.P."/>
            <person name="Terry A.Y."/>
            <person name="Boore J.L."/>
            <person name="Simakov O."/>
            <person name="Marletaz F."/>
            <person name="Cho S.-J."/>
            <person name="Edsinger-Gonzales E."/>
            <person name="Havlak P."/>
            <person name="Kuo D.-H."/>
            <person name="Larsson T."/>
            <person name="Lv J."/>
            <person name="Arendt D."/>
            <person name="Savage R."/>
            <person name="Osoegawa K."/>
            <person name="de Jong P."/>
            <person name="Lindberg D.R."/>
            <person name="Seaver E.C."/>
            <person name="Weisblat D.A."/>
            <person name="Putnam N.H."/>
            <person name="Grigoriev I.V."/>
            <person name="Rokhsar D.S."/>
        </authorList>
    </citation>
    <scope>NUCLEOTIDE SEQUENCE</scope>
    <source>
        <strain evidence="4">I ESC-2004</strain>
    </source>
</reference>
<reference evidence="3" key="3">
    <citation type="submission" date="2015-06" db="UniProtKB">
        <authorList>
            <consortium name="EnsemblMetazoa"/>
        </authorList>
    </citation>
    <scope>IDENTIFICATION</scope>
</reference>
<evidence type="ECO:0000313" key="3">
    <source>
        <dbReference type="EnsemblMetazoa" id="CapteP202332"/>
    </source>
</evidence>
<dbReference type="OrthoDB" id="347244at2759"/>
<dbReference type="EnsemblMetazoa" id="CapteT202332">
    <property type="protein sequence ID" value="CapteP202332"/>
    <property type="gene ID" value="CapteG202332"/>
</dbReference>
<feature type="transmembrane region" description="Helical" evidence="1">
    <location>
        <begin position="336"/>
        <end position="358"/>
    </location>
</feature>
<keyword evidence="1" id="KW-0472">Membrane</keyword>
<dbReference type="InterPro" id="IPR031390">
    <property type="entry name" value="OFCC1"/>
</dbReference>
<accession>R7UY25</accession>
<evidence type="ECO:0000256" key="1">
    <source>
        <dbReference type="SAM" id="Phobius"/>
    </source>
</evidence>
<organism evidence="2">
    <name type="scientific">Capitella teleta</name>
    <name type="common">Polychaete worm</name>
    <dbReference type="NCBI Taxonomy" id="283909"/>
    <lineage>
        <taxon>Eukaryota</taxon>
        <taxon>Metazoa</taxon>
        <taxon>Spiralia</taxon>
        <taxon>Lophotrochozoa</taxon>
        <taxon>Annelida</taxon>
        <taxon>Polychaeta</taxon>
        <taxon>Sedentaria</taxon>
        <taxon>Scolecida</taxon>
        <taxon>Capitellidae</taxon>
        <taxon>Capitella</taxon>
    </lineage>
</organism>
<dbReference type="Proteomes" id="UP000014760">
    <property type="component" value="Unassembled WGS sequence"/>
</dbReference>
<feature type="transmembrane region" description="Helical" evidence="1">
    <location>
        <begin position="423"/>
        <end position="442"/>
    </location>
</feature>
<feature type="transmembrane region" description="Helical" evidence="1">
    <location>
        <begin position="370"/>
        <end position="390"/>
    </location>
</feature>
<reference evidence="2 4" key="2">
    <citation type="journal article" date="2013" name="Nature">
        <title>Insights into bilaterian evolution from three spiralian genomes.</title>
        <authorList>
            <person name="Simakov O."/>
            <person name="Marletaz F."/>
            <person name="Cho S.J."/>
            <person name="Edsinger-Gonzales E."/>
            <person name="Havlak P."/>
            <person name="Hellsten U."/>
            <person name="Kuo D.H."/>
            <person name="Larsson T."/>
            <person name="Lv J."/>
            <person name="Arendt D."/>
            <person name="Savage R."/>
            <person name="Osoegawa K."/>
            <person name="de Jong P."/>
            <person name="Grimwood J."/>
            <person name="Chapman J.A."/>
            <person name="Shapiro H."/>
            <person name="Aerts A."/>
            <person name="Otillar R.P."/>
            <person name="Terry A.Y."/>
            <person name="Boore J.L."/>
            <person name="Grigoriev I.V."/>
            <person name="Lindberg D.R."/>
            <person name="Seaver E.C."/>
            <person name="Weisblat D.A."/>
            <person name="Putnam N.H."/>
            <person name="Rokhsar D.S."/>
        </authorList>
    </citation>
    <scope>NUCLEOTIDE SEQUENCE</scope>
    <source>
        <strain evidence="2 4">I ESC-2004</strain>
    </source>
</reference>
<dbReference type="OMA" id="KWEHHHR"/>
<protein>
    <submittedName>
        <fullName evidence="2 3">Uncharacterized protein</fullName>
    </submittedName>
</protein>
<evidence type="ECO:0000313" key="2">
    <source>
        <dbReference type="EMBL" id="ELU11189.1"/>
    </source>
</evidence>
<dbReference type="EMBL" id="AMQN01005845">
    <property type="status" value="NOT_ANNOTATED_CDS"/>
    <property type="molecule type" value="Genomic_DNA"/>
</dbReference>
<proteinExistence type="predicted"/>
<dbReference type="EMBL" id="AMQN01005844">
    <property type="status" value="NOT_ANNOTATED_CDS"/>
    <property type="molecule type" value="Genomic_DNA"/>
</dbReference>
<dbReference type="EMBL" id="KB296906">
    <property type="protein sequence ID" value="ELU11189.1"/>
    <property type="molecule type" value="Genomic_DNA"/>
</dbReference>
<keyword evidence="1" id="KW-1133">Transmembrane helix</keyword>
<sequence length="557" mass="63459">MDFQIDKHDKLEALIASDIDHWLCNLYFEAVKLPRYLAGQKEYEVELQFSSGMVAYPDRVNIGDEYRDGEAPVPGSIENMQAIQQGETSSFEDNMNLSGLTITDTDSITKPPLPMDVTNDEKAYMRQPKKGKSLTHHGSRTVHADRKVRLNTEISDDDSDYEKDEVYRMKREDEVYPVKDQAGVYYKKHSDVPVEAYHRRLFSLLPKTPIINKQRKKRKKLTHLEELDHHSFSVSVIRDANKERGHTHQASYEKLAYIARQLLAELGLSQWRSREFWGMLFMFVLIFFVRIYIHYAAQWLLLQAITIPINKFDFLPYTVNLNYQGSLLEIQEEVGVVLMGPGGNFLFFIILIITSWLMQKIMGGFPDVGSKFVVVFGIQTFLDPILILIVDCALGRYKDVGGDVPIGDCAKLYWHFYRAEGSGLAGIFITLFLYVFTCFATAEQEVPETKEEITTHVAIHTLHLDGLRELYRHFLRLPDGAITEVFGDIQAAGMDKDVKEAVAEQGKKLEKMAFSNEDLRKIPGRSARSDNLAFEQDDDIAVASSSAGSLPETKKAL</sequence>
<evidence type="ECO:0000313" key="4">
    <source>
        <dbReference type="Proteomes" id="UP000014760"/>
    </source>
</evidence>
<keyword evidence="1" id="KW-0812">Transmembrane</keyword>